<dbReference type="PANTHER" id="PTHR43742">
    <property type="entry name" value="TRIMETHYLAMINE-N-OXIDE REDUCTASE"/>
    <property type="match status" value="1"/>
</dbReference>
<evidence type="ECO:0000313" key="8">
    <source>
        <dbReference type="Proteomes" id="UP001465331"/>
    </source>
</evidence>
<evidence type="ECO:0000256" key="5">
    <source>
        <dbReference type="SAM" id="MobiDB-lite"/>
    </source>
</evidence>
<dbReference type="Pfam" id="PF00384">
    <property type="entry name" value="Molybdopterin"/>
    <property type="match status" value="1"/>
</dbReference>
<dbReference type="Gene3D" id="3.40.228.10">
    <property type="entry name" value="Dimethylsulfoxide Reductase, domain 2"/>
    <property type="match status" value="1"/>
</dbReference>
<dbReference type="InterPro" id="IPR006657">
    <property type="entry name" value="MoPterin_dinucl-bd_dom"/>
</dbReference>
<evidence type="ECO:0000259" key="6">
    <source>
        <dbReference type="PROSITE" id="PS51669"/>
    </source>
</evidence>
<dbReference type="Gene3D" id="2.40.40.20">
    <property type="match status" value="1"/>
</dbReference>
<sequence>MSARRKVHTFCRICEPSCGLVAEVEGDRLLKLRPDVDHPVTRGFACHRGLGFGAIHEDPDRLDVPLARKGERGGGLFEARGWDEAIADIAQRLREIRERHGGNAIAGYFGNPSAFNATAAPALSALLRQLGSKRLFNSGTQDCANKFAGAEAVFGTSTLHPVPDLEHTRYALIFGENPAVSHMSFVSIADPMKALRNARRRGATIRFVNPRRIESATPATGEVLQIKPDTDLYLMAALLHEIDAAGLFREDVIAAHGKRIEGLRAFIAPYSAQAVAEIVGLDAPTIRSVALEFACAESACVHMSTGVNMGRQGTLCYWLLQMLSFVTGNLDRRGGNLYAVGFYPAAKAGRIDAEAIAFRDTPFGPLREIRGALPGNLLADLIETDPASGEEPIRALIVMAGNPLLSIGGEARLRRAFAKLDLLVVLDLYRNATGEYADWLLPCADMLERADLNLCGLGMQSQPFVQYSAAVVPPRGERREEWWICTRIGQALEPTLTIDTDPLARFDHMLGYAGLSTARLRVQPGGTVVLPPPQPGRFYDEHIQTPDRRVDCCPPLFADALTRAHAIFAELQQEAPQQIRLINLRTPYMHNSWFHNVEKLKRPHQQHNPLHLSPDDAARLGLQDGDAVVVRSEYGAIEASIHIDDTLRAGVAAMTHGWGQSRTPGMRVAQRYPGVNVNELLPSGPGSYDPLSNQAHMTGIPIELSRPGTDEASRRRHCASSQNRQLNSPKISRPGSSV</sequence>
<feature type="domain" description="4Fe-4S Mo/W bis-MGD-type" evidence="6">
    <location>
        <begin position="4"/>
        <end position="60"/>
    </location>
</feature>
<keyword evidence="3" id="KW-0408">Iron</keyword>
<dbReference type="PROSITE" id="PS51669">
    <property type="entry name" value="4FE4S_MOW_BIS_MGD"/>
    <property type="match status" value="1"/>
</dbReference>
<evidence type="ECO:0000313" key="7">
    <source>
        <dbReference type="EMBL" id="MES0875400.1"/>
    </source>
</evidence>
<feature type="compositionally biased region" description="Polar residues" evidence="5">
    <location>
        <begin position="719"/>
        <end position="738"/>
    </location>
</feature>
<evidence type="ECO:0000256" key="4">
    <source>
        <dbReference type="ARBA" id="ARBA00023014"/>
    </source>
</evidence>
<dbReference type="Pfam" id="PF01568">
    <property type="entry name" value="Molydop_binding"/>
    <property type="match status" value="1"/>
</dbReference>
<gene>
    <name evidence="7" type="ORF">ABSH63_15485</name>
</gene>
<dbReference type="InterPro" id="IPR006963">
    <property type="entry name" value="Mopterin_OxRdtase_4Fe-4S_dom"/>
</dbReference>
<keyword evidence="2" id="KW-0479">Metal-binding</keyword>
<evidence type="ECO:0000256" key="2">
    <source>
        <dbReference type="ARBA" id="ARBA00022723"/>
    </source>
</evidence>
<feature type="region of interest" description="Disordered" evidence="5">
    <location>
        <begin position="705"/>
        <end position="738"/>
    </location>
</feature>
<dbReference type="InterPro" id="IPR006656">
    <property type="entry name" value="Mopterin_OxRdtase"/>
</dbReference>
<proteinExistence type="inferred from homology"/>
<organism evidence="7 8">
    <name type="scientific">Sinimarinibacterium thermocellulolyticum</name>
    <dbReference type="NCBI Taxonomy" id="3170016"/>
    <lineage>
        <taxon>Bacteria</taxon>
        <taxon>Pseudomonadati</taxon>
        <taxon>Pseudomonadota</taxon>
        <taxon>Gammaproteobacteria</taxon>
        <taxon>Nevskiales</taxon>
        <taxon>Nevskiaceae</taxon>
        <taxon>Sinimarinibacterium</taxon>
    </lineage>
</organism>
<dbReference type="InterPro" id="IPR009010">
    <property type="entry name" value="Asp_de-COase-like_dom_sf"/>
</dbReference>
<dbReference type="Gene3D" id="2.20.25.90">
    <property type="entry name" value="ADC-like domains"/>
    <property type="match status" value="1"/>
</dbReference>
<dbReference type="Gene3D" id="3.40.50.740">
    <property type="match status" value="1"/>
</dbReference>
<dbReference type="InterPro" id="IPR050612">
    <property type="entry name" value="Prok_Mopterin_Oxidored"/>
</dbReference>
<name>A0ABV2ADS2_9GAMM</name>
<dbReference type="PANTHER" id="PTHR43742:SF6">
    <property type="entry name" value="OXIDOREDUCTASE YYAE-RELATED"/>
    <property type="match status" value="1"/>
</dbReference>
<accession>A0ABV2ADS2</accession>
<reference evidence="7 8" key="1">
    <citation type="submission" date="2024-06" db="EMBL/GenBank/DDBJ databases">
        <authorList>
            <person name="Li Z."/>
            <person name="Jiang Y."/>
        </authorList>
    </citation>
    <scope>NUCLEOTIDE SEQUENCE [LARGE SCALE GENOMIC DNA]</scope>
    <source>
        <strain evidence="7 8">HSW-8</strain>
    </source>
</reference>
<evidence type="ECO:0000256" key="1">
    <source>
        <dbReference type="ARBA" id="ARBA00010312"/>
    </source>
</evidence>
<keyword evidence="8" id="KW-1185">Reference proteome</keyword>
<dbReference type="SUPFAM" id="SSF50692">
    <property type="entry name" value="ADC-like"/>
    <property type="match status" value="1"/>
</dbReference>
<comment type="caution">
    <text evidence="7">The sequence shown here is derived from an EMBL/GenBank/DDBJ whole genome shotgun (WGS) entry which is preliminary data.</text>
</comment>
<evidence type="ECO:0000256" key="3">
    <source>
        <dbReference type="ARBA" id="ARBA00023004"/>
    </source>
</evidence>
<dbReference type="SUPFAM" id="SSF53706">
    <property type="entry name" value="Formate dehydrogenase/DMSO reductase, domains 1-3"/>
    <property type="match status" value="1"/>
</dbReference>
<dbReference type="RefSeq" id="WP_352890976.1">
    <property type="nucleotide sequence ID" value="NZ_JBEPIJ010000033.1"/>
</dbReference>
<dbReference type="Pfam" id="PF04879">
    <property type="entry name" value="Molybdop_Fe4S4"/>
    <property type="match status" value="1"/>
</dbReference>
<dbReference type="SMART" id="SM00926">
    <property type="entry name" value="Molybdop_Fe4S4"/>
    <property type="match status" value="1"/>
</dbReference>
<protein>
    <submittedName>
        <fullName evidence="7">Molybdopterin-dependent oxidoreductase</fullName>
    </submittedName>
</protein>
<keyword evidence="4" id="KW-0411">Iron-sulfur</keyword>
<dbReference type="EMBL" id="JBEPIJ010000033">
    <property type="protein sequence ID" value="MES0875400.1"/>
    <property type="molecule type" value="Genomic_DNA"/>
</dbReference>
<comment type="similarity">
    <text evidence="1">Belongs to the prokaryotic molybdopterin-containing oxidoreductase family.</text>
</comment>
<dbReference type="Proteomes" id="UP001465331">
    <property type="component" value="Unassembled WGS sequence"/>
</dbReference>